<name>A0A4Q5LWZ9_9BACT</name>
<gene>
    <name evidence="3" type="ORF">EWM59_17075</name>
</gene>
<feature type="coiled-coil region" evidence="1">
    <location>
        <begin position="434"/>
        <end position="461"/>
    </location>
</feature>
<dbReference type="Proteomes" id="UP000293162">
    <property type="component" value="Unassembled WGS sequence"/>
</dbReference>
<accession>A0A4Q5LWZ9</accession>
<organism evidence="3 4">
    <name type="scientific">Emticicia agri</name>
    <dbReference type="NCBI Taxonomy" id="2492393"/>
    <lineage>
        <taxon>Bacteria</taxon>
        <taxon>Pseudomonadati</taxon>
        <taxon>Bacteroidota</taxon>
        <taxon>Cytophagia</taxon>
        <taxon>Cytophagales</taxon>
        <taxon>Leadbetterellaceae</taxon>
        <taxon>Emticicia</taxon>
    </lineage>
</organism>
<sequence length="465" mass="49158">MKTNFTKSLYVAAIFSASTLGAFAQKERANVGIGTTQPHESAVLDIKSSNQGLLIPRMSLQQRNAIQNPANGLMVYQTDLLSGFYFFDGKDWKPLTSATENYSVAADPNDWTKAGNLGTNPLNDFLGTIDNQPLVMRVANIQGGYIGVAATSKTFLGMHAGKTGTGIQNSGFGFQSLSSLTTGASNTGVGSGSLMSTTSGNSNTAVGRNALGLNQGGSSNVAIGQGSQYNNISGAGNLSLGTNSLYEGTAANGNIGLGTQSLFKTQGTNNIALGTNAGYSNVSGTLNLFLGYNAGYNETGSNKLYIANSTTANPLIKGEFDNKNLKINLGATKSTTVGFLAVGNFDAAFAMPTGNPYRLIVQDGIITEKVKVALKGTADWADYVFEPSYQLMPLEKVESFVKENKHLPNVPSAEDMSKNGLDVSQTSAKLMEKIEELTLYMIEMNKEIKALKAENANLKKVVEQK</sequence>
<evidence type="ECO:0000256" key="1">
    <source>
        <dbReference type="SAM" id="Coils"/>
    </source>
</evidence>
<evidence type="ECO:0000313" key="4">
    <source>
        <dbReference type="Proteomes" id="UP000293162"/>
    </source>
</evidence>
<keyword evidence="1" id="KW-0175">Coiled coil</keyword>
<reference evidence="3 4" key="1">
    <citation type="submission" date="2019-02" db="EMBL/GenBank/DDBJ databases">
        <title>Bacterial novel species Emticicia sp. 17J42-9 isolated from soil.</title>
        <authorList>
            <person name="Jung H.-Y."/>
        </authorList>
    </citation>
    <scope>NUCLEOTIDE SEQUENCE [LARGE SCALE GENOMIC DNA]</scope>
    <source>
        <strain evidence="3 4">17J42-9</strain>
    </source>
</reference>
<keyword evidence="2" id="KW-0732">Signal</keyword>
<dbReference type="EMBL" id="SEWF01000026">
    <property type="protein sequence ID" value="RYU94356.1"/>
    <property type="molecule type" value="Genomic_DNA"/>
</dbReference>
<keyword evidence="4" id="KW-1185">Reference proteome</keyword>
<evidence type="ECO:0008006" key="5">
    <source>
        <dbReference type="Google" id="ProtNLM"/>
    </source>
</evidence>
<feature type="signal peptide" evidence="2">
    <location>
        <begin position="1"/>
        <end position="24"/>
    </location>
</feature>
<evidence type="ECO:0000313" key="3">
    <source>
        <dbReference type="EMBL" id="RYU94356.1"/>
    </source>
</evidence>
<protein>
    <recommendedName>
        <fullName evidence="5">Peptidase S74 domain-containing protein</fullName>
    </recommendedName>
</protein>
<evidence type="ECO:0000256" key="2">
    <source>
        <dbReference type="SAM" id="SignalP"/>
    </source>
</evidence>
<proteinExistence type="predicted"/>
<feature type="chain" id="PRO_5020469832" description="Peptidase S74 domain-containing protein" evidence="2">
    <location>
        <begin position="25"/>
        <end position="465"/>
    </location>
</feature>
<dbReference type="RefSeq" id="WP_130022445.1">
    <property type="nucleotide sequence ID" value="NZ_SEWF01000026.1"/>
</dbReference>
<comment type="caution">
    <text evidence="3">The sequence shown here is derived from an EMBL/GenBank/DDBJ whole genome shotgun (WGS) entry which is preliminary data.</text>
</comment>
<dbReference type="OrthoDB" id="1163828at2"/>
<dbReference type="AlphaFoldDB" id="A0A4Q5LWZ9"/>